<comment type="caution">
    <text evidence="1">The sequence shown here is derived from an EMBL/GenBank/DDBJ whole genome shotgun (WGS) entry which is preliminary data.</text>
</comment>
<protein>
    <submittedName>
        <fullName evidence="1">Uncharacterized protein</fullName>
    </submittedName>
</protein>
<dbReference type="Proteomes" id="UP001057402">
    <property type="component" value="Chromosome 11"/>
</dbReference>
<organism evidence="1 2">
    <name type="scientific">Melastoma candidum</name>
    <dbReference type="NCBI Taxonomy" id="119954"/>
    <lineage>
        <taxon>Eukaryota</taxon>
        <taxon>Viridiplantae</taxon>
        <taxon>Streptophyta</taxon>
        <taxon>Embryophyta</taxon>
        <taxon>Tracheophyta</taxon>
        <taxon>Spermatophyta</taxon>
        <taxon>Magnoliopsida</taxon>
        <taxon>eudicotyledons</taxon>
        <taxon>Gunneridae</taxon>
        <taxon>Pentapetalae</taxon>
        <taxon>rosids</taxon>
        <taxon>malvids</taxon>
        <taxon>Myrtales</taxon>
        <taxon>Melastomataceae</taxon>
        <taxon>Melastomatoideae</taxon>
        <taxon>Melastomateae</taxon>
        <taxon>Melastoma</taxon>
    </lineage>
</organism>
<dbReference type="EMBL" id="CM042890">
    <property type="protein sequence ID" value="KAI4310796.1"/>
    <property type="molecule type" value="Genomic_DNA"/>
</dbReference>
<accession>A0ACB9LHK0</accession>
<evidence type="ECO:0000313" key="2">
    <source>
        <dbReference type="Proteomes" id="UP001057402"/>
    </source>
</evidence>
<proteinExistence type="predicted"/>
<keyword evidence="2" id="KW-1185">Reference proteome</keyword>
<gene>
    <name evidence="1" type="ORF">MLD38_035746</name>
</gene>
<reference evidence="2" key="1">
    <citation type="journal article" date="2023" name="Front. Plant Sci.">
        <title>Chromosomal-level genome assembly of Melastoma candidum provides insights into trichome evolution.</title>
        <authorList>
            <person name="Zhong Y."/>
            <person name="Wu W."/>
            <person name="Sun C."/>
            <person name="Zou P."/>
            <person name="Liu Y."/>
            <person name="Dai S."/>
            <person name="Zhou R."/>
        </authorList>
    </citation>
    <scope>NUCLEOTIDE SEQUENCE [LARGE SCALE GENOMIC DNA]</scope>
</reference>
<name>A0ACB9LHK0_9MYRT</name>
<sequence>MVMTNEQVGMLNVYGYYNSLLSARHIILSVPTAHELLSKLEEYIWPPPDKPQKTNTQSNTQFPHQTTLSSYNATIPKRTSHIGKNRVLVELDDSDAEIRWKEAVAGVEDSKLAVWCRAWSKIVDARCRERCQEAGAGSWRSGGVTADLEPGKRHRVCGQCHHPWEQTLDQLPLFGIASDQEENDGARMDETG</sequence>
<evidence type="ECO:0000313" key="1">
    <source>
        <dbReference type="EMBL" id="KAI4310796.1"/>
    </source>
</evidence>